<name>A0AAD6YKS6_9AGAR</name>
<dbReference type="AlphaFoldDB" id="A0AAD6YKS6"/>
<dbReference type="Proteomes" id="UP001219525">
    <property type="component" value="Unassembled WGS sequence"/>
</dbReference>
<dbReference type="EMBL" id="JARJCW010000007">
    <property type="protein sequence ID" value="KAJ7222305.1"/>
    <property type="molecule type" value="Genomic_DNA"/>
</dbReference>
<gene>
    <name evidence="1" type="ORF">GGX14DRAFT_388121</name>
</gene>
<accession>A0AAD6YKS6</accession>
<evidence type="ECO:0000313" key="1">
    <source>
        <dbReference type="EMBL" id="KAJ7222305.1"/>
    </source>
</evidence>
<reference evidence="1" key="1">
    <citation type="submission" date="2023-03" db="EMBL/GenBank/DDBJ databases">
        <title>Massive genome expansion in bonnet fungi (Mycena s.s.) driven by repeated elements and novel gene families across ecological guilds.</title>
        <authorList>
            <consortium name="Lawrence Berkeley National Laboratory"/>
            <person name="Harder C.B."/>
            <person name="Miyauchi S."/>
            <person name="Viragh M."/>
            <person name="Kuo A."/>
            <person name="Thoen E."/>
            <person name="Andreopoulos B."/>
            <person name="Lu D."/>
            <person name="Skrede I."/>
            <person name="Drula E."/>
            <person name="Henrissat B."/>
            <person name="Morin E."/>
            <person name="Kohler A."/>
            <person name="Barry K."/>
            <person name="LaButti K."/>
            <person name="Morin E."/>
            <person name="Salamov A."/>
            <person name="Lipzen A."/>
            <person name="Mereny Z."/>
            <person name="Hegedus B."/>
            <person name="Baldrian P."/>
            <person name="Stursova M."/>
            <person name="Weitz H."/>
            <person name="Taylor A."/>
            <person name="Grigoriev I.V."/>
            <person name="Nagy L.G."/>
            <person name="Martin F."/>
            <person name="Kauserud H."/>
        </authorList>
    </citation>
    <scope>NUCLEOTIDE SEQUENCE</scope>
    <source>
        <strain evidence="1">9144</strain>
    </source>
</reference>
<proteinExistence type="predicted"/>
<protein>
    <submittedName>
        <fullName evidence="1">Uncharacterized protein</fullName>
    </submittedName>
</protein>
<keyword evidence="2" id="KW-1185">Reference proteome</keyword>
<comment type="caution">
    <text evidence="1">The sequence shown here is derived from an EMBL/GenBank/DDBJ whole genome shotgun (WGS) entry which is preliminary data.</text>
</comment>
<sequence length="659" mass="74104">MSNQYLTRKWNMTKRAGRLSATSMLYKCTQSPVDNVTTQARRSTTREKTDDVHKTSSAIVNLATHPVDRITKSFKTLISRKVAAALDGTSASSSLTSRPFPFRPRKRACSPHHDQLLALLLTVLDAKKIPKDPTAAYMNGSRMEELPLSVQLAWIAIEYLSLHDILRHEEDLPNASLIWEGVRPWIEAMELQDYTSLRPDRARAYFFTMAQLSTHPQTSDRFMNWPGIFTFIGAAWPHIMTLPTSERKARGLLFLQSCLTEPQIVRASDGNLSAMVEGAGGDFAIGKLIVAYAKELLAMPGHFGCSIWPLANLCKNLLTTPFEKTILDVMFSHKLLQSLCDSLTLQSALAIDSLTEWTEMRGIILMVTSIIIRPTGHTRLHTVISEGYVESMLMLLAQKSIPAGVHRMIRYFFTDSLPTGLVKFKSVQALKPRYLKVVGLMRQVVLAGTEEARLFAGIFASSQMTAQEHLTALQAYPVWREQQLKMCANSETCQQADWKHTHRNTCEEWLAGEQMRKGTRDFGIAQKDSNYLRLMLDLKMQTERTAIQEAQRRFIRQGGAPNTMLVLFSYHGSSKISIVEAKSIINLNKTTKVNLPPLAFADVLQRSCTTHGQVMMHALSVAIAGEPHIVVYPYYSGNRVLDLVDRDSERTHQAHIGFH</sequence>
<evidence type="ECO:0000313" key="2">
    <source>
        <dbReference type="Proteomes" id="UP001219525"/>
    </source>
</evidence>
<organism evidence="1 2">
    <name type="scientific">Mycena pura</name>
    <dbReference type="NCBI Taxonomy" id="153505"/>
    <lineage>
        <taxon>Eukaryota</taxon>
        <taxon>Fungi</taxon>
        <taxon>Dikarya</taxon>
        <taxon>Basidiomycota</taxon>
        <taxon>Agaricomycotina</taxon>
        <taxon>Agaricomycetes</taxon>
        <taxon>Agaricomycetidae</taxon>
        <taxon>Agaricales</taxon>
        <taxon>Marasmiineae</taxon>
        <taxon>Mycenaceae</taxon>
        <taxon>Mycena</taxon>
    </lineage>
</organism>